<proteinExistence type="inferred from homology"/>
<dbReference type="InterPro" id="IPR029044">
    <property type="entry name" value="Nucleotide-diphossugar_trans"/>
</dbReference>
<comment type="similarity">
    <text evidence="2">Belongs to the glycosyltransferase 2 family.</text>
</comment>
<keyword evidence="4 6" id="KW-0808">Transferase</keyword>
<dbReference type="PANTHER" id="PTHR43179:SF12">
    <property type="entry name" value="GALACTOFURANOSYLTRANSFERASE GLFT2"/>
    <property type="match status" value="1"/>
</dbReference>
<evidence type="ECO:0000256" key="2">
    <source>
        <dbReference type="ARBA" id="ARBA00006739"/>
    </source>
</evidence>
<protein>
    <submittedName>
        <fullName evidence="6">Glycosyl transferase</fullName>
    </submittedName>
</protein>
<dbReference type="CDD" id="cd04186">
    <property type="entry name" value="GT_2_like_c"/>
    <property type="match status" value="1"/>
</dbReference>
<keyword evidence="7" id="KW-1185">Reference proteome</keyword>
<dbReference type="RefSeq" id="WP_224033480.1">
    <property type="nucleotide sequence ID" value="NZ_AP024849.1"/>
</dbReference>
<evidence type="ECO:0000259" key="5">
    <source>
        <dbReference type="Pfam" id="PF00535"/>
    </source>
</evidence>
<dbReference type="EMBL" id="AP024849">
    <property type="protein sequence ID" value="BCZ47099.1"/>
    <property type="molecule type" value="Genomic_DNA"/>
</dbReference>
<gene>
    <name evidence="6" type="ORF">psyc5s11_31660</name>
</gene>
<evidence type="ECO:0000256" key="1">
    <source>
        <dbReference type="ARBA" id="ARBA00004776"/>
    </source>
</evidence>
<evidence type="ECO:0000313" key="6">
    <source>
        <dbReference type="EMBL" id="BCZ47099.1"/>
    </source>
</evidence>
<dbReference type="PANTHER" id="PTHR43179">
    <property type="entry name" value="RHAMNOSYLTRANSFERASE WBBL"/>
    <property type="match status" value="1"/>
</dbReference>
<feature type="domain" description="Glycosyltransferase 2-like" evidence="5">
    <location>
        <begin position="6"/>
        <end position="180"/>
    </location>
</feature>
<reference evidence="7" key="1">
    <citation type="submission" date="2021-07" db="EMBL/GenBank/DDBJ databases">
        <title>Complete genome sequencing of a Clostridium isolate.</title>
        <authorList>
            <person name="Ueki A."/>
            <person name="Tonouchi A."/>
        </authorList>
    </citation>
    <scope>NUCLEOTIDE SEQUENCE [LARGE SCALE GENOMIC DNA]</scope>
    <source>
        <strain evidence="7">C5S11</strain>
    </source>
</reference>
<name>A0ABM7T557_9CLOT</name>
<organism evidence="6 7">
    <name type="scientific">Clostridium gelidum</name>
    <dbReference type="NCBI Taxonomy" id="704125"/>
    <lineage>
        <taxon>Bacteria</taxon>
        <taxon>Bacillati</taxon>
        <taxon>Bacillota</taxon>
        <taxon>Clostridia</taxon>
        <taxon>Eubacteriales</taxon>
        <taxon>Clostridiaceae</taxon>
        <taxon>Clostridium</taxon>
    </lineage>
</organism>
<accession>A0ABM7T557</accession>
<dbReference type="GO" id="GO:0016740">
    <property type="term" value="F:transferase activity"/>
    <property type="evidence" value="ECO:0007669"/>
    <property type="project" value="UniProtKB-KW"/>
</dbReference>
<evidence type="ECO:0000256" key="4">
    <source>
        <dbReference type="ARBA" id="ARBA00022679"/>
    </source>
</evidence>
<evidence type="ECO:0000256" key="3">
    <source>
        <dbReference type="ARBA" id="ARBA00022676"/>
    </source>
</evidence>
<dbReference type="SUPFAM" id="SSF53448">
    <property type="entry name" value="Nucleotide-diphospho-sugar transferases"/>
    <property type="match status" value="1"/>
</dbReference>
<dbReference type="InterPro" id="IPR001173">
    <property type="entry name" value="Glyco_trans_2-like"/>
</dbReference>
<evidence type="ECO:0000313" key="7">
    <source>
        <dbReference type="Proteomes" id="UP000824633"/>
    </source>
</evidence>
<keyword evidence="3" id="KW-0328">Glycosyltransferase</keyword>
<dbReference type="Proteomes" id="UP000824633">
    <property type="component" value="Chromosome"/>
</dbReference>
<dbReference type="Pfam" id="PF00535">
    <property type="entry name" value="Glycos_transf_2"/>
    <property type="match status" value="1"/>
</dbReference>
<comment type="pathway">
    <text evidence="1">Cell wall biogenesis; cell wall polysaccharide biosynthesis.</text>
</comment>
<sequence>MPIIYIIVINYNGYKDTIECVESLKKINYKNYKIIIVDNASTNNSIMYIKQSLKDCFIIELKENLGFASGNNAGIEYAIKNGGEYVLLLNNDTIVESNFLENMIESFSDNRDIGIVGSKIMYYFNKNIIWYGGGNFNWFKFIPTHYGMRELDKGQCDEQLEMDFMTGCCMLIKKEVFEKVGLLSEEYFMYFEDADFCIKVKEAGYKIWYNPKAVIYHKVGSSGGGEESDFLIKWSTRNRILFMKKYKNKVNKLNFLFTNIFFYSTRIIRYIEYRVRGKNDKGRAIIEGIKLSSRNCL</sequence>
<dbReference type="Gene3D" id="3.90.550.10">
    <property type="entry name" value="Spore Coat Polysaccharide Biosynthesis Protein SpsA, Chain A"/>
    <property type="match status" value="1"/>
</dbReference>